<dbReference type="PANTHER" id="PTHR40254:SF1">
    <property type="entry name" value="BLR0577 PROTEIN"/>
    <property type="match status" value="1"/>
</dbReference>
<reference evidence="3" key="1">
    <citation type="submission" date="2020-06" db="EMBL/GenBank/DDBJ databases">
        <title>REHAB project genomes.</title>
        <authorList>
            <person name="Shaw L.P."/>
        </authorList>
    </citation>
    <scope>NUCLEOTIDE SEQUENCE [LARGE SCALE GENOMIC DNA]</scope>
    <source>
        <strain evidence="3">RHBSTW-00938</strain>
    </source>
</reference>
<gene>
    <name evidence="2" type="ORF">HV331_21950</name>
</gene>
<evidence type="ECO:0000259" key="1">
    <source>
        <dbReference type="Pfam" id="PF13454"/>
    </source>
</evidence>
<protein>
    <submittedName>
        <fullName evidence="2">FAD/NAD(P)-binding protein</fullName>
    </submittedName>
</protein>
<accession>A0AAP9U6Z5</accession>
<dbReference type="EMBL" id="CP055904">
    <property type="protein sequence ID" value="QMR41989.1"/>
    <property type="molecule type" value="Genomic_DNA"/>
</dbReference>
<dbReference type="SUPFAM" id="SSF51905">
    <property type="entry name" value="FAD/NAD(P)-binding domain"/>
    <property type="match status" value="1"/>
</dbReference>
<dbReference type="PANTHER" id="PTHR40254">
    <property type="entry name" value="BLR0577 PROTEIN"/>
    <property type="match status" value="1"/>
</dbReference>
<sequence>MQKPSRIAIVGLGPRGLALLESMIFALRESPDKVVELHLFDDGAPGCGIHDEWQPDYLMLNTVAGQLSAFSWHEDDNGRLGPTFLEWCHAQTVRLDERGYPARSGRVVSPGDFLPRRLLGRYLRDCYQQLMTMAPVGLRLYYHKTRVMACTTERTRETYLLRCQSGESVEVEAMFLALGHTGQESVIPASFISPVHAGIWPGTVVEDKPVQKVAISGLGLTALDSLSRLTEGRGGEYQLQDGELIYHPSGKEPQIFMFSTSGLPFHARPHWQSGDEREALPLIFLTSATIRKLREKNALLPLDFIEHILPIIKMEMKAAYYMACAHNRSMAIAKDIHDKLSGHNGEYFMAALVKEYGPFDPDRYLSWVPWPVAIQEYEEAFCCWIRDDIRESLRGVNYSPLKAALEIWRRGRNVLREVVNHHGLNAASTQLFYQRYAPIANRLVGGPHIERYNELLALIKAGVVRILPPMFVADEGKRLYSVNNPQEICVDVDAVISARVWPSGLSRTRSPLLISLREQNLILPAGQYPYDGIETDKSGRVINGDNAKQPTIWAFGPIVEGATFYNHYVPTPDKACQAILESRLAVKSCLETIMKAKEEVTPSTMK</sequence>
<organism evidence="2 3">
    <name type="scientific">Klebsiella aerogenes</name>
    <name type="common">Enterobacter aerogenes</name>
    <dbReference type="NCBI Taxonomy" id="548"/>
    <lineage>
        <taxon>Bacteria</taxon>
        <taxon>Pseudomonadati</taxon>
        <taxon>Pseudomonadota</taxon>
        <taxon>Gammaproteobacteria</taxon>
        <taxon>Enterobacterales</taxon>
        <taxon>Enterobacteriaceae</taxon>
        <taxon>Klebsiella/Raoultella group</taxon>
        <taxon>Klebsiella</taxon>
    </lineage>
</organism>
<proteinExistence type="predicted"/>
<name>A0AAP9U6Z5_KLEAE</name>
<dbReference type="InterPro" id="IPR052189">
    <property type="entry name" value="L-asp_N-monooxygenase_NS-form"/>
</dbReference>
<dbReference type="Proteomes" id="UP000514462">
    <property type="component" value="Chromosome"/>
</dbReference>
<dbReference type="InterPro" id="IPR038732">
    <property type="entry name" value="HpyO/CreE_NAD-binding"/>
</dbReference>
<dbReference type="AlphaFoldDB" id="A0AAP9U6Z5"/>
<evidence type="ECO:0000313" key="2">
    <source>
        <dbReference type="EMBL" id="QMR41989.1"/>
    </source>
</evidence>
<evidence type="ECO:0000313" key="3">
    <source>
        <dbReference type="Proteomes" id="UP000514462"/>
    </source>
</evidence>
<dbReference type="Pfam" id="PF13454">
    <property type="entry name" value="NAD_binding_9"/>
    <property type="match status" value="1"/>
</dbReference>
<dbReference type="RefSeq" id="WP_182014773.1">
    <property type="nucleotide sequence ID" value="NZ_CP055904.1"/>
</dbReference>
<feature type="domain" description="FAD-dependent urate hydroxylase HpyO/Asp monooxygenase CreE-like FAD/NAD(P)-binding" evidence="1">
    <location>
        <begin position="8"/>
        <end position="180"/>
    </location>
</feature>
<dbReference type="InterPro" id="IPR036188">
    <property type="entry name" value="FAD/NAD-bd_sf"/>
</dbReference>